<feature type="domain" description="CBS" evidence="1">
    <location>
        <begin position="137"/>
        <end position="185"/>
    </location>
</feature>
<dbReference type="InterPro" id="IPR000644">
    <property type="entry name" value="CBS_dom"/>
</dbReference>
<keyword evidence="3" id="KW-1185">Reference proteome</keyword>
<organism evidence="2 3">
    <name type="scientific">Symbiodinium pilosum</name>
    <name type="common">Dinoflagellate</name>
    <dbReference type="NCBI Taxonomy" id="2952"/>
    <lineage>
        <taxon>Eukaryota</taxon>
        <taxon>Sar</taxon>
        <taxon>Alveolata</taxon>
        <taxon>Dinophyceae</taxon>
        <taxon>Suessiales</taxon>
        <taxon>Symbiodiniaceae</taxon>
        <taxon>Symbiodinium</taxon>
    </lineage>
</organism>
<dbReference type="OrthoDB" id="10346382at2759"/>
<evidence type="ECO:0000313" key="2">
    <source>
        <dbReference type="EMBL" id="CAE7492889.1"/>
    </source>
</evidence>
<dbReference type="Gene3D" id="3.10.580.10">
    <property type="entry name" value="CBS-domain"/>
    <property type="match status" value="1"/>
</dbReference>
<evidence type="ECO:0000313" key="3">
    <source>
        <dbReference type="Proteomes" id="UP000649617"/>
    </source>
</evidence>
<sequence length="213" mass="23988">MQRAAQQLDWNIYREIGEGFDTPSAVLKSREARTFDRRSEVLQALSVPRDDTVLHALQIMDAERLTICPATSQELSGDLGGAVAVGVVAVADLKLVFESDEYHVLDYSIDDFLSWRQHVVAEDSAKVVRYRSLRRFNVVSVDHHETLHVLATRLLASKLQRIFLSSNEIARIVGIVSSREILIEVVDQLLHTTSLSSRFDGSLWTSRLDLVMV</sequence>
<protein>
    <submittedName>
        <fullName evidence="2">PIP5K6 protein</fullName>
    </submittedName>
</protein>
<dbReference type="EMBL" id="CAJNIZ010026558">
    <property type="protein sequence ID" value="CAE7492889.1"/>
    <property type="molecule type" value="Genomic_DNA"/>
</dbReference>
<proteinExistence type="predicted"/>
<comment type="caution">
    <text evidence="2">The sequence shown here is derived from an EMBL/GenBank/DDBJ whole genome shotgun (WGS) entry which is preliminary data.</text>
</comment>
<dbReference type="SUPFAM" id="SSF54631">
    <property type="entry name" value="CBS-domain pair"/>
    <property type="match status" value="1"/>
</dbReference>
<evidence type="ECO:0000259" key="1">
    <source>
        <dbReference type="Pfam" id="PF00571"/>
    </source>
</evidence>
<dbReference type="AlphaFoldDB" id="A0A812SMK5"/>
<gene>
    <name evidence="2" type="primary">PIP5K6</name>
    <name evidence="2" type="ORF">SPIL2461_LOCUS12704</name>
</gene>
<name>A0A812SMK5_SYMPI</name>
<accession>A0A812SMK5</accession>
<reference evidence="2" key="1">
    <citation type="submission" date="2021-02" db="EMBL/GenBank/DDBJ databases">
        <authorList>
            <person name="Dougan E. K."/>
            <person name="Rhodes N."/>
            <person name="Thang M."/>
            <person name="Chan C."/>
        </authorList>
    </citation>
    <scope>NUCLEOTIDE SEQUENCE</scope>
</reference>
<dbReference type="Pfam" id="PF00571">
    <property type="entry name" value="CBS"/>
    <property type="match status" value="1"/>
</dbReference>
<dbReference type="Proteomes" id="UP000649617">
    <property type="component" value="Unassembled WGS sequence"/>
</dbReference>
<dbReference type="InterPro" id="IPR046342">
    <property type="entry name" value="CBS_dom_sf"/>
</dbReference>